<dbReference type="InterPro" id="IPR037185">
    <property type="entry name" value="EmrE-like"/>
</dbReference>
<sequence length="282" mass="28235">MISVVAGLCAAVVFAISTVAASEVARRVGPFAGSAWVMFVGLVVVVPVLLIGGGPAPRGGTLLMMLLVGLAMLAGLLIVYAALRDGAVSMVVPIVSAEGTVTAAIAWAAGEVPSPAKLFGMLLVSASVVTLVALASPAHDGRRTRDRRAALMAAAGCIVCGAMFFGQGHLGGEVSLAWAVLPGRAVPVIALAGPLAATGRLRIDRSTLVLAVVAGVADVLAMALLVLGSRQDVAVTAVLVSQYAVVAILIAAWLFGEKLKKSQMWAVAGLAVGVALIAISSG</sequence>
<organism evidence="4 5">
    <name type="scientific">Streptomyces lanatus</name>
    <dbReference type="NCBI Taxonomy" id="66900"/>
    <lineage>
        <taxon>Bacteria</taxon>
        <taxon>Bacillati</taxon>
        <taxon>Actinomycetota</taxon>
        <taxon>Actinomycetes</taxon>
        <taxon>Kitasatosporales</taxon>
        <taxon>Streptomycetaceae</taxon>
        <taxon>Streptomyces</taxon>
    </lineage>
</organism>
<reference evidence="4 5" key="1">
    <citation type="submission" date="2024-06" db="EMBL/GenBank/DDBJ databases">
        <title>The Natural Products Discovery Center: Release of the First 8490 Sequenced Strains for Exploring Actinobacteria Biosynthetic Diversity.</title>
        <authorList>
            <person name="Kalkreuter E."/>
            <person name="Kautsar S.A."/>
            <person name="Yang D."/>
            <person name="Bader C.D."/>
            <person name="Teijaro C.N."/>
            <person name="Fluegel L."/>
            <person name="Davis C.M."/>
            <person name="Simpson J.R."/>
            <person name="Lauterbach L."/>
            <person name="Steele A.D."/>
            <person name="Gui C."/>
            <person name="Meng S."/>
            <person name="Li G."/>
            <person name="Viehrig K."/>
            <person name="Ye F."/>
            <person name="Su P."/>
            <person name="Kiefer A.F."/>
            <person name="Nichols A."/>
            <person name="Cepeda A.J."/>
            <person name="Yan W."/>
            <person name="Fan B."/>
            <person name="Jiang Y."/>
            <person name="Adhikari A."/>
            <person name="Zheng C.-J."/>
            <person name="Schuster L."/>
            <person name="Cowan T.M."/>
            <person name="Smanski M.J."/>
            <person name="Chevrette M.G."/>
            <person name="De Carvalho L.P.S."/>
            <person name="Shen B."/>
        </authorList>
    </citation>
    <scope>NUCLEOTIDE SEQUENCE [LARGE SCALE GENOMIC DNA]</scope>
    <source>
        <strain evidence="4 5">NPDC000155</strain>
    </source>
</reference>
<feature type="transmembrane region" description="Helical" evidence="2">
    <location>
        <begin position="176"/>
        <end position="196"/>
    </location>
</feature>
<evidence type="ECO:0000313" key="4">
    <source>
        <dbReference type="EMBL" id="MER7379307.1"/>
    </source>
</evidence>
<dbReference type="EMBL" id="JBEPFB010000031">
    <property type="protein sequence ID" value="MER7379307.1"/>
    <property type="molecule type" value="Genomic_DNA"/>
</dbReference>
<keyword evidence="2" id="KW-1133">Transmembrane helix</keyword>
<proteinExistence type="inferred from homology"/>
<feature type="transmembrane region" description="Helical" evidence="2">
    <location>
        <begin position="62"/>
        <end position="83"/>
    </location>
</feature>
<keyword evidence="2" id="KW-0472">Membrane</keyword>
<dbReference type="Proteomes" id="UP001486207">
    <property type="component" value="Unassembled WGS sequence"/>
</dbReference>
<feature type="transmembrane region" description="Helical" evidence="2">
    <location>
        <begin position="31"/>
        <end position="50"/>
    </location>
</feature>
<evidence type="ECO:0000256" key="1">
    <source>
        <dbReference type="ARBA" id="ARBA00007362"/>
    </source>
</evidence>
<keyword evidence="5" id="KW-1185">Reference proteome</keyword>
<protein>
    <submittedName>
        <fullName evidence="4">EamA family transporter</fullName>
    </submittedName>
</protein>
<feature type="transmembrane region" description="Helical" evidence="2">
    <location>
        <begin position="264"/>
        <end position="281"/>
    </location>
</feature>
<dbReference type="SUPFAM" id="SSF103481">
    <property type="entry name" value="Multidrug resistance efflux transporter EmrE"/>
    <property type="match status" value="2"/>
</dbReference>
<comment type="similarity">
    <text evidence="1">Belongs to the EamA transporter family.</text>
</comment>
<dbReference type="Pfam" id="PF00892">
    <property type="entry name" value="EamA"/>
    <property type="match status" value="1"/>
</dbReference>
<feature type="transmembrane region" description="Helical" evidence="2">
    <location>
        <begin position="208"/>
        <end position="227"/>
    </location>
</feature>
<keyword evidence="2" id="KW-0812">Transmembrane</keyword>
<feature type="transmembrane region" description="Helical" evidence="2">
    <location>
        <begin position="233"/>
        <end position="255"/>
    </location>
</feature>
<accession>A0ABV1Y638</accession>
<feature type="transmembrane region" description="Helical" evidence="2">
    <location>
        <begin position="118"/>
        <end position="137"/>
    </location>
</feature>
<feature type="transmembrane region" description="Helical" evidence="2">
    <location>
        <begin position="149"/>
        <end position="170"/>
    </location>
</feature>
<feature type="domain" description="EamA" evidence="3">
    <location>
        <begin position="2"/>
        <end position="131"/>
    </location>
</feature>
<evidence type="ECO:0000313" key="5">
    <source>
        <dbReference type="Proteomes" id="UP001486207"/>
    </source>
</evidence>
<evidence type="ECO:0000259" key="3">
    <source>
        <dbReference type="Pfam" id="PF00892"/>
    </source>
</evidence>
<dbReference type="InterPro" id="IPR000620">
    <property type="entry name" value="EamA_dom"/>
</dbReference>
<dbReference type="RefSeq" id="WP_350896956.1">
    <property type="nucleotide sequence ID" value="NZ_JBEPFB010000031.1"/>
</dbReference>
<name>A0ABV1Y638_9ACTN</name>
<comment type="caution">
    <text evidence="4">The sequence shown here is derived from an EMBL/GenBank/DDBJ whole genome shotgun (WGS) entry which is preliminary data.</text>
</comment>
<gene>
    <name evidence="4" type="ORF">ABT384_42665</name>
</gene>
<evidence type="ECO:0000256" key="2">
    <source>
        <dbReference type="SAM" id="Phobius"/>
    </source>
</evidence>